<organism evidence="1 2">
    <name type="scientific">Violaceomyces palustris</name>
    <dbReference type="NCBI Taxonomy" id="1673888"/>
    <lineage>
        <taxon>Eukaryota</taxon>
        <taxon>Fungi</taxon>
        <taxon>Dikarya</taxon>
        <taxon>Basidiomycota</taxon>
        <taxon>Ustilaginomycotina</taxon>
        <taxon>Ustilaginomycetes</taxon>
        <taxon>Violaceomycetales</taxon>
        <taxon>Violaceomycetaceae</taxon>
        <taxon>Violaceomyces</taxon>
    </lineage>
</organism>
<name>A0ACD0P574_9BASI</name>
<dbReference type="EMBL" id="KZ819736">
    <property type="protein sequence ID" value="PWN53216.1"/>
    <property type="molecule type" value="Genomic_DNA"/>
</dbReference>
<evidence type="ECO:0000313" key="2">
    <source>
        <dbReference type="Proteomes" id="UP000245626"/>
    </source>
</evidence>
<proteinExistence type="predicted"/>
<gene>
    <name evidence="1" type="ORF">IE53DRAFT_201713</name>
</gene>
<protein>
    <submittedName>
        <fullName evidence="1">Uncharacterized protein</fullName>
    </submittedName>
</protein>
<dbReference type="Proteomes" id="UP000245626">
    <property type="component" value="Unassembled WGS sequence"/>
</dbReference>
<accession>A0ACD0P574</accession>
<keyword evidence="2" id="KW-1185">Reference proteome</keyword>
<reference evidence="1 2" key="1">
    <citation type="journal article" date="2018" name="Mol. Biol. Evol.">
        <title>Broad Genomic Sampling Reveals a Smut Pathogenic Ancestry of the Fungal Clade Ustilaginomycotina.</title>
        <authorList>
            <person name="Kijpornyongpan T."/>
            <person name="Mondo S.J."/>
            <person name="Barry K."/>
            <person name="Sandor L."/>
            <person name="Lee J."/>
            <person name="Lipzen A."/>
            <person name="Pangilinan J."/>
            <person name="LaButti K."/>
            <person name="Hainaut M."/>
            <person name="Henrissat B."/>
            <person name="Grigoriev I.V."/>
            <person name="Spatafora J.W."/>
            <person name="Aime M.C."/>
        </authorList>
    </citation>
    <scope>NUCLEOTIDE SEQUENCE [LARGE SCALE GENOMIC DNA]</scope>
    <source>
        <strain evidence="1 2">SA 807</strain>
    </source>
</reference>
<sequence>MHAHTLTHTLSIHKHTLTHARTPHSRVPRLEPAVHASRARGLRSPTQHPQRNHKHTHTHTHTHTHAPHQHGIVNLRLSLELEGRRHIPFALSPLRHA</sequence>
<evidence type="ECO:0000313" key="1">
    <source>
        <dbReference type="EMBL" id="PWN53216.1"/>
    </source>
</evidence>